<proteinExistence type="predicted"/>
<dbReference type="Pfam" id="PF00072">
    <property type="entry name" value="Response_reg"/>
    <property type="match status" value="1"/>
</dbReference>
<dbReference type="SMART" id="SM00448">
    <property type="entry name" value="REC"/>
    <property type="match status" value="1"/>
</dbReference>
<dbReference type="RefSeq" id="WP_112146782.1">
    <property type="nucleotide sequence ID" value="NZ_PGTO01000017.1"/>
</dbReference>
<organism evidence="3 4">
    <name type="scientific">Paramagnetospirillum kuznetsovii</name>
    <dbReference type="NCBI Taxonomy" id="2053833"/>
    <lineage>
        <taxon>Bacteria</taxon>
        <taxon>Pseudomonadati</taxon>
        <taxon>Pseudomonadota</taxon>
        <taxon>Alphaproteobacteria</taxon>
        <taxon>Rhodospirillales</taxon>
        <taxon>Magnetospirillaceae</taxon>
        <taxon>Paramagnetospirillum</taxon>
    </lineage>
</organism>
<evidence type="ECO:0000313" key="3">
    <source>
        <dbReference type="EMBL" id="RAU20775.1"/>
    </source>
</evidence>
<dbReference type="Proteomes" id="UP000251075">
    <property type="component" value="Unassembled WGS sequence"/>
</dbReference>
<dbReference type="SUPFAM" id="SSF52172">
    <property type="entry name" value="CheY-like"/>
    <property type="match status" value="1"/>
</dbReference>
<feature type="domain" description="Response regulatory" evidence="2">
    <location>
        <begin position="7"/>
        <end position="126"/>
    </location>
</feature>
<dbReference type="OrthoDB" id="9801602at2"/>
<dbReference type="InterPro" id="IPR001789">
    <property type="entry name" value="Sig_transdc_resp-reg_receiver"/>
</dbReference>
<dbReference type="InterPro" id="IPR011006">
    <property type="entry name" value="CheY-like_superfamily"/>
</dbReference>
<accession>A0A364NV45</accession>
<gene>
    <name evidence="3" type="ORF">CU669_16995</name>
</gene>
<dbReference type="PROSITE" id="PS50110">
    <property type="entry name" value="RESPONSE_REGULATORY"/>
    <property type="match status" value="1"/>
</dbReference>
<dbReference type="PANTHER" id="PTHR43228">
    <property type="entry name" value="TWO-COMPONENT RESPONSE REGULATOR"/>
    <property type="match status" value="1"/>
</dbReference>
<dbReference type="EMBL" id="PGTO01000017">
    <property type="protein sequence ID" value="RAU20775.1"/>
    <property type="molecule type" value="Genomic_DNA"/>
</dbReference>
<evidence type="ECO:0000259" key="2">
    <source>
        <dbReference type="PROSITE" id="PS50110"/>
    </source>
</evidence>
<keyword evidence="1" id="KW-0597">Phosphoprotein</keyword>
<dbReference type="PANTHER" id="PTHR43228:SF1">
    <property type="entry name" value="TWO-COMPONENT RESPONSE REGULATOR ARR22"/>
    <property type="match status" value="1"/>
</dbReference>
<sequence>MTSKVERAVIIEDCPEMRGLIHMALGSCGAKEIIEVGNGAEAIAVLKVKGADIAIMDWKMEVMDGFECTRLIRAGIEGIDPVLPIVLLTAQRGPDNEADAYAIGVDHYMEKPFSLRQLNEGLVIALSRPHIGRKRAYGSDATAT</sequence>
<dbReference type="GO" id="GO:0000160">
    <property type="term" value="P:phosphorelay signal transduction system"/>
    <property type="evidence" value="ECO:0007669"/>
    <property type="project" value="InterPro"/>
</dbReference>
<protein>
    <recommendedName>
        <fullName evidence="2">Response regulatory domain-containing protein</fullName>
    </recommendedName>
</protein>
<evidence type="ECO:0000256" key="1">
    <source>
        <dbReference type="PROSITE-ProRule" id="PRU00169"/>
    </source>
</evidence>
<dbReference type="AlphaFoldDB" id="A0A364NV45"/>
<dbReference type="CDD" id="cd17546">
    <property type="entry name" value="REC_hyHK_CKI1_RcsC-like"/>
    <property type="match status" value="1"/>
</dbReference>
<keyword evidence="4" id="KW-1185">Reference proteome</keyword>
<evidence type="ECO:0000313" key="4">
    <source>
        <dbReference type="Proteomes" id="UP000251075"/>
    </source>
</evidence>
<dbReference type="InterPro" id="IPR052048">
    <property type="entry name" value="ST_Response_Regulator"/>
</dbReference>
<name>A0A364NV45_9PROT</name>
<comment type="caution">
    <text evidence="3">The sequence shown here is derived from an EMBL/GenBank/DDBJ whole genome shotgun (WGS) entry which is preliminary data.</text>
</comment>
<feature type="modified residue" description="4-aspartylphosphate" evidence="1">
    <location>
        <position position="57"/>
    </location>
</feature>
<dbReference type="Gene3D" id="3.40.50.2300">
    <property type="match status" value="1"/>
</dbReference>
<reference evidence="3 4" key="1">
    <citation type="submission" date="2017-11" db="EMBL/GenBank/DDBJ databases">
        <title>Draft genome sequence of magnetotactic bacterium Magnetospirillum kuznetsovii LBB-42.</title>
        <authorList>
            <person name="Grouzdev D.S."/>
            <person name="Rysina M.S."/>
            <person name="Baslerov R.V."/>
            <person name="Koziaeva V."/>
        </authorList>
    </citation>
    <scope>NUCLEOTIDE SEQUENCE [LARGE SCALE GENOMIC DNA]</scope>
    <source>
        <strain evidence="3 4">LBB-42</strain>
    </source>
</reference>